<dbReference type="InterPro" id="IPR011333">
    <property type="entry name" value="SKP1/BTB/POZ_sf"/>
</dbReference>
<keyword evidence="4" id="KW-1185">Reference proteome</keyword>
<feature type="signal peptide" evidence="1">
    <location>
        <begin position="1"/>
        <end position="22"/>
    </location>
</feature>
<dbReference type="AlphaFoldDB" id="A0A2A9P033"/>
<dbReference type="Gene3D" id="3.30.710.10">
    <property type="entry name" value="Potassium Channel Kv1.1, Chain A"/>
    <property type="match status" value="1"/>
</dbReference>
<dbReference type="InterPro" id="IPR000210">
    <property type="entry name" value="BTB/POZ_dom"/>
</dbReference>
<proteinExistence type="predicted"/>
<dbReference type="EMBL" id="KZ301972">
    <property type="protein sequence ID" value="PFH53733.1"/>
    <property type="molecule type" value="Genomic_DNA"/>
</dbReference>
<dbReference type="Proteomes" id="UP000242287">
    <property type="component" value="Unassembled WGS sequence"/>
</dbReference>
<dbReference type="Pfam" id="PF00651">
    <property type="entry name" value="BTB"/>
    <property type="match status" value="1"/>
</dbReference>
<sequence length="371" mass="41767">MLGWLRWSEGALLLLAIRHVESGLHWCGGGRSVRCSGDLCFADGNVTLLATNNITTSTTACHFVVHKGLLARHSPVLQDIFKVLEATKPDSFQGPPIVPLPDAAEDLACFLTALYDGTSHLHYDITDFTSIAAILRLATKYKVKRLRQDMLAGMSIAWPRFLTQWEIREANATSPNGIYEPRKSLPHPILVIKLAREVNAPYLLPSAFYDLSRCYPSDTVSGYTCPKTHQTHFLSDSDLTNLLKGKEHTSRFLSTFIVNELEGRQPSLACVYKTEIDPLRKRNCQAAFEAITFEILRDVNGVVCHRSSDPLFAIMDAELMQTREDPTGRTDLTVRACEFCRAEFSTVVDAAREEFWRRLPQWFGLDVHPWP</sequence>
<dbReference type="STRING" id="703135.A0A2A9P033"/>
<protein>
    <recommendedName>
        <fullName evidence="2">BTB domain-containing protein</fullName>
    </recommendedName>
</protein>
<gene>
    <name evidence="3" type="ORF">AMATHDRAFT_73160</name>
</gene>
<dbReference type="OrthoDB" id="3235673at2759"/>
<organism evidence="3 4">
    <name type="scientific">Amanita thiersii Skay4041</name>
    <dbReference type="NCBI Taxonomy" id="703135"/>
    <lineage>
        <taxon>Eukaryota</taxon>
        <taxon>Fungi</taxon>
        <taxon>Dikarya</taxon>
        <taxon>Basidiomycota</taxon>
        <taxon>Agaricomycotina</taxon>
        <taxon>Agaricomycetes</taxon>
        <taxon>Agaricomycetidae</taxon>
        <taxon>Agaricales</taxon>
        <taxon>Pluteineae</taxon>
        <taxon>Amanitaceae</taxon>
        <taxon>Amanita</taxon>
    </lineage>
</organism>
<feature type="chain" id="PRO_5012631654" description="BTB domain-containing protein" evidence="1">
    <location>
        <begin position="23"/>
        <end position="371"/>
    </location>
</feature>
<keyword evidence="1" id="KW-0732">Signal</keyword>
<name>A0A2A9P033_9AGAR</name>
<dbReference type="SUPFAM" id="SSF54695">
    <property type="entry name" value="POZ domain"/>
    <property type="match status" value="1"/>
</dbReference>
<accession>A0A2A9P033</accession>
<evidence type="ECO:0000259" key="2">
    <source>
        <dbReference type="Pfam" id="PF00651"/>
    </source>
</evidence>
<evidence type="ECO:0000256" key="1">
    <source>
        <dbReference type="SAM" id="SignalP"/>
    </source>
</evidence>
<reference evidence="3 4" key="1">
    <citation type="submission" date="2014-02" db="EMBL/GenBank/DDBJ databases">
        <title>Transposable element dynamics among asymbiotic and ectomycorrhizal Amanita fungi.</title>
        <authorList>
            <consortium name="DOE Joint Genome Institute"/>
            <person name="Hess J."/>
            <person name="Skrede I."/>
            <person name="Wolfe B."/>
            <person name="LaButti K."/>
            <person name="Ohm R.A."/>
            <person name="Grigoriev I.V."/>
            <person name="Pringle A."/>
        </authorList>
    </citation>
    <scope>NUCLEOTIDE SEQUENCE [LARGE SCALE GENOMIC DNA]</scope>
    <source>
        <strain evidence="3 4">SKay4041</strain>
    </source>
</reference>
<feature type="domain" description="BTB" evidence="2">
    <location>
        <begin position="62"/>
        <end position="148"/>
    </location>
</feature>
<evidence type="ECO:0000313" key="3">
    <source>
        <dbReference type="EMBL" id="PFH53733.1"/>
    </source>
</evidence>
<evidence type="ECO:0000313" key="4">
    <source>
        <dbReference type="Proteomes" id="UP000242287"/>
    </source>
</evidence>